<proteinExistence type="predicted"/>
<sequence length="348" mass="40048">MTIKNTGLTLTNYSILEAESPFLPFYPTWYNTHEASLFKKANDIANVDSWLFKRFGVDESVLKQERVRKTSYREWVNTLNQTCLNVSKQLGPKELFRLNQEKTAFFYIDSWGETSTLENVNSWRDSLTIDILPKAIIKQFHIKDITSKIRGERNALLLGMLAAQDLMESTDYDNVIICGQYRAHPIHVFSELQTNKLATSKKQMTNNTQEVVERVCCLLFRKSAQQGINIKLDGYSLLADRPKERLKELKILLCEKVDEKQLIITHTPLSSHKILVEQLRKFTIENRKINLAAINQLYADSGCLNVASAIEYFSQQSDVYPQSKLWALDGQWGLWQLSLSKKVGRSSI</sequence>
<gene>
    <name evidence="1" type="ORF">ACFFIT_09305</name>
</gene>
<reference evidence="1 2" key="1">
    <citation type="submission" date="2024-09" db="EMBL/GenBank/DDBJ databases">
        <authorList>
            <person name="Sun Q."/>
            <person name="Mori K."/>
        </authorList>
    </citation>
    <scope>NUCLEOTIDE SEQUENCE [LARGE SCALE GENOMIC DNA]</scope>
    <source>
        <strain evidence="1 2">CCM 8545</strain>
    </source>
</reference>
<dbReference type="Proteomes" id="UP001589758">
    <property type="component" value="Unassembled WGS sequence"/>
</dbReference>
<organism evidence="1 2">
    <name type="scientific">Thorsellia kenyensis</name>
    <dbReference type="NCBI Taxonomy" id="1549888"/>
    <lineage>
        <taxon>Bacteria</taxon>
        <taxon>Pseudomonadati</taxon>
        <taxon>Pseudomonadota</taxon>
        <taxon>Gammaproteobacteria</taxon>
        <taxon>Enterobacterales</taxon>
        <taxon>Thorselliaceae</taxon>
        <taxon>Thorsellia</taxon>
    </lineage>
</organism>
<dbReference type="EMBL" id="JBHLXE010000097">
    <property type="protein sequence ID" value="MFC0180271.1"/>
    <property type="molecule type" value="Genomic_DNA"/>
</dbReference>
<dbReference type="RefSeq" id="WP_385877384.1">
    <property type="nucleotide sequence ID" value="NZ_JBHLXE010000097.1"/>
</dbReference>
<comment type="caution">
    <text evidence="1">The sequence shown here is derived from an EMBL/GenBank/DDBJ whole genome shotgun (WGS) entry which is preliminary data.</text>
</comment>
<keyword evidence="2" id="KW-1185">Reference proteome</keyword>
<name>A0ABV6CDA2_9GAMM</name>
<accession>A0ABV6CDA2</accession>
<evidence type="ECO:0000313" key="1">
    <source>
        <dbReference type="EMBL" id="MFC0180271.1"/>
    </source>
</evidence>
<evidence type="ECO:0000313" key="2">
    <source>
        <dbReference type="Proteomes" id="UP001589758"/>
    </source>
</evidence>
<protein>
    <submittedName>
        <fullName evidence="1">Uncharacterized protein</fullName>
    </submittedName>
</protein>